<evidence type="ECO:0000256" key="1">
    <source>
        <dbReference type="ARBA" id="ARBA00005695"/>
    </source>
</evidence>
<keyword evidence="2" id="KW-0813">Transport</keyword>
<gene>
    <name evidence="5" type="ORF">ATF69_1449</name>
</gene>
<evidence type="ECO:0000256" key="2">
    <source>
        <dbReference type="ARBA" id="ARBA00022448"/>
    </source>
</evidence>
<dbReference type="EMBL" id="VJWE01000011">
    <property type="protein sequence ID" value="TWG39577.1"/>
    <property type="molecule type" value="Genomic_DNA"/>
</dbReference>
<dbReference type="InterPro" id="IPR000914">
    <property type="entry name" value="SBP_5_dom"/>
</dbReference>
<accession>A0A561XTZ0</accession>
<dbReference type="Proteomes" id="UP000321485">
    <property type="component" value="Unassembled WGS sequence"/>
</dbReference>
<dbReference type="GO" id="GO:1904680">
    <property type="term" value="F:peptide transmembrane transporter activity"/>
    <property type="evidence" value="ECO:0007669"/>
    <property type="project" value="TreeGrafter"/>
</dbReference>
<evidence type="ECO:0000313" key="6">
    <source>
        <dbReference type="Proteomes" id="UP000321485"/>
    </source>
</evidence>
<dbReference type="Gene3D" id="3.40.190.10">
    <property type="entry name" value="Periplasmic binding protein-like II"/>
    <property type="match status" value="1"/>
</dbReference>
<evidence type="ECO:0000313" key="5">
    <source>
        <dbReference type="EMBL" id="TWG39577.1"/>
    </source>
</evidence>
<dbReference type="Gene3D" id="3.90.76.10">
    <property type="entry name" value="Dipeptide-binding Protein, Domain 1"/>
    <property type="match status" value="1"/>
</dbReference>
<dbReference type="Gene3D" id="3.10.105.10">
    <property type="entry name" value="Dipeptide-binding Protein, Domain 3"/>
    <property type="match status" value="1"/>
</dbReference>
<keyword evidence="3" id="KW-0732">Signal</keyword>
<evidence type="ECO:0000256" key="3">
    <source>
        <dbReference type="ARBA" id="ARBA00022729"/>
    </source>
</evidence>
<comment type="similarity">
    <text evidence="1">Belongs to the bacterial solute-binding protein 5 family.</text>
</comment>
<comment type="caution">
    <text evidence="5">The sequence shown here is derived from an EMBL/GenBank/DDBJ whole genome shotgun (WGS) entry which is preliminary data.</text>
</comment>
<sequence length="552" mass="61872">MCCKVLPFIHKELSVQLLSSPLLSRYLPAVSIAAVALLPCLLPNYAWAKPFKWSGSSDIQTMDIHSQNSALGNGIHAAVYESLVMFNSRTLRVEPLLATSWQQVSPTQMRFKLRQGVKFSDGSAMTADDVVYSLQRAMSKTSTYAIYTQGMDRIAKVDGETIDIFLKNPNPVLLNQLTELRVMSKAWAEKNNAVEPKDIKAKDETYSHRNAMGTGPYVLKEWVPDQKIVFAANPGWWNAGKVEGNVTEITYLPIKSEATRIAALLSGEVDMVRDTSIQDLSRIKANPNLKVMEMVENRTVYLAMDQFRDELAGSNIKGKNPLKDLRVRKALYQAIDGATLQRVTMRGMSKPTGAMVSPLVNGWTEAVDKRLPYDPNAAKELLTQAGYSDGFEVDFACSNNAIVQDEQLCQAITAMWSRIGIKAKLRTMPAVSYYPMAQRHEASIALLSWGVPTFDALYTLQSLTRTKTTGGDGNYNLGRYSNERMDYIVDRVKTETDLPVRNRLLTEGLQLQNDTVAHIPLHNQMLAWAMKKNVELVQRPDNRIDWRLIKVN</sequence>
<dbReference type="PANTHER" id="PTHR30290">
    <property type="entry name" value="PERIPLASMIC BINDING COMPONENT OF ABC TRANSPORTER"/>
    <property type="match status" value="1"/>
</dbReference>
<dbReference type="SUPFAM" id="SSF53850">
    <property type="entry name" value="Periplasmic binding protein-like II"/>
    <property type="match status" value="1"/>
</dbReference>
<evidence type="ECO:0000259" key="4">
    <source>
        <dbReference type="Pfam" id="PF00496"/>
    </source>
</evidence>
<dbReference type="CDD" id="cd08498">
    <property type="entry name" value="PBP2_NikA_DppA_OppA_like_2"/>
    <property type="match status" value="1"/>
</dbReference>
<dbReference type="GO" id="GO:0015833">
    <property type="term" value="P:peptide transport"/>
    <property type="evidence" value="ECO:0007669"/>
    <property type="project" value="TreeGrafter"/>
</dbReference>
<organism evidence="5 6">
    <name type="scientific">Acidovorax delafieldii</name>
    <name type="common">Pseudomonas delafieldii</name>
    <dbReference type="NCBI Taxonomy" id="47920"/>
    <lineage>
        <taxon>Bacteria</taxon>
        <taxon>Pseudomonadati</taxon>
        <taxon>Pseudomonadota</taxon>
        <taxon>Betaproteobacteria</taxon>
        <taxon>Burkholderiales</taxon>
        <taxon>Comamonadaceae</taxon>
        <taxon>Acidovorax</taxon>
    </lineage>
</organism>
<dbReference type="GO" id="GO:0030288">
    <property type="term" value="C:outer membrane-bounded periplasmic space"/>
    <property type="evidence" value="ECO:0007669"/>
    <property type="project" value="UniProtKB-ARBA"/>
</dbReference>
<dbReference type="GO" id="GO:0043190">
    <property type="term" value="C:ATP-binding cassette (ABC) transporter complex"/>
    <property type="evidence" value="ECO:0007669"/>
    <property type="project" value="InterPro"/>
</dbReference>
<dbReference type="Pfam" id="PF00496">
    <property type="entry name" value="SBP_bac_5"/>
    <property type="match status" value="1"/>
</dbReference>
<proteinExistence type="inferred from homology"/>
<feature type="domain" description="Solute-binding protein family 5" evidence="4">
    <location>
        <begin position="93"/>
        <end position="467"/>
    </location>
</feature>
<dbReference type="InterPro" id="IPR030678">
    <property type="entry name" value="Peptide/Ni-bd"/>
</dbReference>
<reference evidence="5 6" key="1">
    <citation type="journal article" date="2015" name="Stand. Genomic Sci.">
        <title>Genomic Encyclopedia of Bacterial and Archaeal Type Strains, Phase III: the genomes of soil and plant-associated and newly described type strains.</title>
        <authorList>
            <person name="Whitman W.B."/>
            <person name="Woyke T."/>
            <person name="Klenk H.P."/>
            <person name="Zhou Y."/>
            <person name="Lilburn T.G."/>
            <person name="Beck B.J."/>
            <person name="De Vos P."/>
            <person name="Vandamme P."/>
            <person name="Eisen J.A."/>
            <person name="Garrity G."/>
            <person name="Hugenholtz P."/>
            <person name="Kyrpides N.C."/>
        </authorList>
    </citation>
    <scope>NUCLEOTIDE SEQUENCE [LARGE SCALE GENOMIC DNA]</scope>
    <source>
        <strain evidence="5 6">DSM 64</strain>
    </source>
</reference>
<name>A0A561XTZ0_ACIDE</name>
<protein>
    <submittedName>
        <fullName evidence="5">Peptide/nickel transport system substrate-binding protein</fullName>
    </submittedName>
</protein>
<dbReference type="PIRSF" id="PIRSF002741">
    <property type="entry name" value="MppA"/>
    <property type="match status" value="1"/>
</dbReference>
<dbReference type="PANTHER" id="PTHR30290:SF9">
    <property type="entry name" value="OLIGOPEPTIDE-BINDING PROTEIN APPA"/>
    <property type="match status" value="1"/>
</dbReference>
<dbReference type="InterPro" id="IPR039424">
    <property type="entry name" value="SBP_5"/>
</dbReference>
<dbReference type="AlphaFoldDB" id="A0A561XTZ0"/>